<evidence type="ECO:0000259" key="10">
    <source>
        <dbReference type="PROSITE" id="PS51755"/>
    </source>
</evidence>
<dbReference type="SUPFAM" id="SSF52172">
    <property type="entry name" value="CheY-like"/>
    <property type="match status" value="1"/>
</dbReference>
<evidence type="ECO:0000256" key="7">
    <source>
        <dbReference type="PROSITE-ProRule" id="PRU01091"/>
    </source>
</evidence>
<reference evidence="12" key="1">
    <citation type="submission" date="2018-05" db="EMBL/GenBank/DDBJ databases">
        <authorList>
            <person name="Li X."/>
        </authorList>
    </citation>
    <scope>NUCLEOTIDE SEQUENCE [LARGE SCALE GENOMIC DNA]</scope>
    <source>
        <strain evidence="12">LX32</strain>
    </source>
</reference>
<dbReference type="RefSeq" id="WP_111530363.1">
    <property type="nucleotide sequence ID" value="NZ_JBHRSG010000003.1"/>
</dbReference>
<feature type="domain" description="Response regulatory" evidence="9">
    <location>
        <begin position="22"/>
        <end position="134"/>
    </location>
</feature>
<evidence type="ECO:0000256" key="8">
    <source>
        <dbReference type="SAM" id="MobiDB-lite"/>
    </source>
</evidence>
<dbReference type="CDD" id="cd00383">
    <property type="entry name" value="trans_reg_C"/>
    <property type="match status" value="1"/>
</dbReference>
<dbReference type="SMART" id="SM00862">
    <property type="entry name" value="Trans_reg_C"/>
    <property type="match status" value="1"/>
</dbReference>
<sequence>MTLIAEPQTTSPPRPTQPPVAGRVALVGRSAVGAGICDQLETRGYVVRQAPDLAGARALLAGAEAVILLAPAGSEAQAARDCQRLSRRPGASVIVVYAGAQAGFAVDALEAGADDCVCAPVNPREVVARVRAALRRRALGERRSRLEQVGALVIDHVQMRVRLPDDRILSLTPAQFRLLGALARRQGAVVARETLVAEVLGEDSDSYDRAIDVQICRLRKRLAQVGLGKLISAMPGVGYRLSPAPDRVGP</sequence>
<dbReference type="InterPro" id="IPR039420">
    <property type="entry name" value="WalR-like"/>
</dbReference>
<dbReference type="PANTHER" id="PTHR48111:SF1">
    <property type="entry name" value="TWO-COMPONENT RESPONSE REGULATOR ORR33"/>
    <property type="match status" value="1"/>
</dbReference>
<dbReference type="InterPro" id="IPR036388">
    <property type="entry name" value="WH-like_DNA-bd_sf"/>
</dbReference>
<dbReference type="GO" id="GO:0000976">
    <property type="term" value="F:transcription cis-regulatory region binding"/>
    <property type="evidence" value="ECO:0007669"/>
    <property type="project" value="TreeGrafter"/>
</dbReference>
<accession>A0A328AB12</accession>
<dbReference type="PROSITE" id="PS51755">
    <property type="entry name" value="OMPR_PHOB"/>
    <property type="match status" value="1"/>
</dbReference>
<dbReference type="Gene3D" id="3.40.50.2300">
    <property type="match status" value="1"/>
</dbReference>
<proteinExistence type="predicted"/>
<keyword evidence="4 7" id="KW-0238">DNA-binding</keyword>
<gene>
    <name evidence="11" type="ORF">DJ017_18445</name>
</gene>
<feature type="domain" description="OmpR/PhoB-type" evidence="10">
    <location>
        <begin position="144"/>
        <end position="243"/>
    </location>
</feature>
<evidence type="ECO:0000259" key="9">
    <source>
        <dbReference type="PROSITE" id="PS50110"/>
    </source>
</evidence>
<dbReference type="EMBL" id="QFYQ01000002">
    <property type="protein sequence ID" value="RAK51801.1"/>
    <property type="molecule type" value="Genomic_DNA"/>
</dbReference>
<keyword evidence="5" id="KW-0804">Transcription</keyword>
<comment type="caution">
    <text evidence="11">The sequence shown here is derived from an EMBL/GenBank/DDBJ whole genome shotgun (WGS) entry which is preliminary data.</text>
</comment>
<feature type="DNA-binding region" description="OmpR/PhoB-type" evidence="7">
    <location>
        <begin position="144"/>
        <end position="243"/>
    </location>
</feature>
<dbReference type="InterPro" id="IPR016032">
    <property type="entry name" value="Sig_transdc_resp-reg_C-effctor"/>
</dbReference>
<dbReference type="AlphaFoldDB" id="A0A328AB12"/>
<evidence type="ECO:0000256" key="1">
    <source>
        <dbReference type="ARBA" id="ARBA00022553"/>
    </source>
</evidence>
<keyword evidence="1" id="KW-0597">Phosphoprotein</keyword>
<organism evidence="11 12">
    <name type="scientific">Phenylobacterium soli</name>
    <dbReference type="NCBI Taxonomy" id="2170551"/>
    <lineage>
        <taxon>Bacteria</taxon>
        <taxon>Pseudomonadati</taxon>
        <taxon>Pseudomonadota</taxon>
        <taxon>Alphaproteobacteria</taxon>
        <taxon>Caulobacterales</taxon>
        <taxon>Caulobacteraceae</taxon>
        <taxon>Phenylobacterium</taxon>
    </lineage>
</organism>
<dbReference type="SMART" id="SM00448">
    <property type="entry name" value="REC"/>
    <property type="match status" value="1"/>
</dbReference>
<evidence type="ECO:0000313" key="12">
    <source>
        <dbReference type="Proteomes" id="UP000249254"/>
    </source>
</evidence>
<keyword evidence="3" id="KW-0805">Transcription regulation</keyword>
<dbReference type="PANTHER" id="PTHR48111">
    <property type="entry name" value="REGULATOR OF RPOS"/>
    <property type="match status" value="1"/>
</dbReference>
<dbReference type="Pfam" id="PF00486">
    <property type="entry name" value="Trans_reg_C"/>
    <property type="match status" value="1"/>
</dbReference>
<evidence type="ECO:0000256" key="5">
    <source>
        <dbReference type="ARBA" id="ARBA00023163"/>
    </source>
</evidence>
<dbReference type="InterPro" id="IPR001789">
    <property type="entry name" value="Sig_transdc_resp-reg_receiver"/>
</dbReference>
<keyword evidence="12" id="KW-1185">Reference proteome</keyword>
<dbReference type="InterPro" id="IPR001867">
    <property type="entry name" value="OmpR/PhoB-type_DNA-bd"/>
</dbReference>
<dbReference type="OrthoDB" id="9784252at2"/>
<evidence type="ECO:0000256" key="4">
    <source>
        <dbReference type="ARBA" id="ARBA00023125"/>
    </source>
</evidence>
<evidence type="ECO:0008006" key="13">
    <source>
        <dbReference type="Google" id="ProtNLM"/>
    </source>
</evidence>
<dbReference type="Gene3D" id="1.10.10.10">
    <property type="entry name" value="Winged helix-like DNA-binding domain superfamily/Winged helix DNA-binding domain"/>
    <property type="match status" value="1"/>
</dbReference>
<dbReference type="GO" id="GO:0005829">
    <property type="term" value="C:cytosol"/>
    <property type="evidence" value="ECO:0007669"/>
    <property type="project" value="TreeGrafter"/>
</dbReference>
<name>A0A328AB12_9CAUL</name>
<evidence type="ECO:0000256" key="6">
    <source>
        <dbReference type="PROSITE-ProRule" id="PRU00169"/>
    </source>
</evidence>
<comment type="caution">
    <text evidence="6">Lacks conserved residue(s) required for the propagation of feature annotation.</text>
</comment>
<feature type="region of interest" description="Disordered" evidence="8">
    <location>
        <begin position="1"/>
        <end position="20"/>
    </location>
</feature>
<dbReference type="Proteomes" id="UP000249254">
    <property type="component" value="Unassembled WGS sequence"/>
</dbReference>
<dbReference type="InterPro" id="IPR011006">
    <property type="entry name" value="CheY-like_superfamily"/>
</dbReference>
<evidence type="ECO:0000256" key="3">
    <source>
        <dbReference type="ARBA" id="ARBA00023015"/>
    </source>
</evidence>
<dbReference type="GO" id="GO:0006355">
    <property type="term" value="P:regulation of DNA-templated transcription"/>
    <property type="evidence" value="ECO:0007669"/>
    <property type="project" value="InterPro"/>
</dbReference>
<evidence type="ECO:0000313" key="11">
    <source>
        <dbReference type="EMBL" id="RAK51801.1"/>
    </source>
</evidence>
<dbReference type="SUPFAM" id="SSF46894">
    <property type="entry name" value="C-terminal effector domain of the bipartite response regulators"/>
    <property type="match status" value="1"/>
</dbReference>
<evidence type="ECO:0000256" key="2">
    <source>
        <dbReference type="ARBA" id="ARBA00023012"/>
    </source>
</evidence>
<keyword evidence="2" id="KW-0902">Two-component regulatory system</keyword>
<dbReference type="PROSITE" id="PS50110">
    <property type="entry name" value="RESPONSE_REGULATORY"/>
    <property type="match status" value="1"/>
</dbReference>
<protein>
    <recommendedName>
        <fullName evidence="13">DNA-binding response regulator</fullName>
    </recommendedName>
</protein>
<dbReference type="GO" id="GO:0000156">
    <property type="term" value="F:phosphorelay response regulator activity"/>
    <property type="evidence" value="ECO:0007669"/>
    <property type="project" value="TreeGrafter"/>
</dbReference>
<dbReference type="GO" id="GO:0032993">
    <property type="term" value="C:protein-DNA complex"/>
    <property type="evidence" value="ECO:0007669"/>
    <property type="project" value="TreeGrafter"/>
</dbReference>